<dbReference type="InterPro" id="IPR044063">
    <property type="entry name" value="ZF_RING_GID"/>
</dbReference>
<dbReference type="PANTHER" id="PTHR12170:SF2">
    <property type="entry name" value="E3 UBIQUITIN-PROTEIN TRANSFERASE MAEA"/>
    <property type="match status" value="1"/>
</dbReference>
<proteinExistence type="predicted"/>
<keyword evidence="2" id="KW-0963">Cytoplasm</keyword>
<dbReference type="SMART" id="SM00668">
    <property type="entry name" value="CTLH"/>
    <property type="match status" value="1"/>
</dbReference>
<evidence type="ECO:0000256" key="6">
    <source>
        <dbReference type="PROSITE-ProRule" id="PRU01215"/>
    </source>
</evidence>
<gene>
    <name evidence="9" type="ORF">WJX74_002482</name>
</gene>
<evidence type="ECO:0000256" key="2">
    <source>
        <dbReference type="ARBA" id="ARBA00022490"/>
    </source>
</evidence>
<feature type="domain" description="CTLH" evidence="7">
    <location>
        <begin position="146"/>
        <end position="202"/>
    </location>
</feature>
<dbReference type="GO" id="GO:0061630">
    <property type="term" value="F:ubiquitin protein ligase activity"/>
    <property type="evidence" value="ECO:0007669"/>
    <property type="project" value="InterPro"/>
</dbReference>
<feature type="zinc finger region" description="RING-Gid-type" evidence="6">
    <location>
        <begin position="323"/>
        <end position="365"/>
    </location>
</feature>
<name>A0AAW1R3I1_9CHLO</name>
<protein>
    <recommendedName>
        <fullName evidence="11">Macrophage erythroblast attacher</fullName>
    </recommendedName>
</protein>
<dbReference type="EMBL" id="JALJOS010000016">
    <property type="protein sequence ID" value="KAK9828193.1"/>
    <property type="molecule type" value="Genomic_DNA"/>
</dbReference>
<comment type="caution">
    <text evidence="9">The sequence shown here is derived from an EMBL/GenBank/DDBJ whole genome shotgun (WGS) entry which is preliminary data.</text>
</comment>
<accession>A0AAW1R3I1</accession>
<comment type="subcellular location">
    <subcellularLocation>
        <location evidence="1">Cytoplasm</location>
    </subcellularLocation>
</comment>
<dbReference type="PANTHER" id="PTHR12170">
    <property type="entry name" value="MACROPHAGE ERYTHROBLAST ATTACHER-RELATED"/>
    <property type="match status" value="1"/>
</dbReference>
<keyword evidence="3" id="KW-0479">Metal-binding</keyword>
<dbReference type="InterPro" id="IPR013144">
    <property type="entry name" value="CRA_dom"/>
</dbReference>
<evidence type="ECO:0000256" key="3">
    <source>
        <dbReference type="ARBA" id="ARBA00022723"/>
    </source>
</evidence>
<dbReference type="PROSITE" id="PS50897">
    <property type="entry name" value="CTLH"/>
    <property type="match status" value="1"/>
</dbReference>
<evidence type="ECO:0000313" key="10">
    <source>
        <dbReference type="Proteomes" id="UP001438707"/>
    </source>
</evidence>
<dbReference type="InterPro" id="IPR006595">
    <property type="entry name" value="CTLH_C"/>
</dbReference>
<dbReference type="GO" id="GO:0034657">
    <property type="term" value="C:GID complex"/>
    <property type="evidence" value="ECO:0007669"/>
    <property type="project" value="TreeGrafter"/>
</dbReference>
<dbReference type="AlphaFoldDB" id="A0AAW1R3I1"/>
<feature type="domain" description="RING-Gid-type" evidence="8">
    <location>
        <begin position="323"/>
        <end position="365"/>
    </location>
</feature>
<dbReference type="InterPro" id="IPR045098">
    <property type="entry name" value="Fyv10_fam"/>
</dbReference>
<dbReference type="SMART" id="SM00757">
    <property type="entry name" value="CRA"/>
    <property type="match status" value="1"/>
</dbReference>
<dbReference type="CDD" id="cd16659">
    <property type="entry name" value="RING-Ubox_Emp"/>
    <property type="match status" value="1"/>
</dbReference>
<reference evidence="9 10" key="1">
    <citation type="journal article" date="2024" name="Nat. Commun.">
        <title>Phylogenomics reveals the evolutionary origins of lichenization in chlorophyte algae.</title>
        <authorList>
            <person name="Puginier C."/>
            <person name="Libourel C."/>
            <person name="Otte J."/>
            <person name="Skaloud P."/>
            <person name="Haon M."/>
            <person name="Grisel S."/>
            <person name="Petersen M."/>
            <person name="Berrin J.G."/>
            <person name="Delaux P.M."/>
            <person name="Dal Grande F."/>
            <person name="Keller J."/>
        </authorList>
    </citation>
    <scope>NUCLEOTIDE SEQUENCE [LARGE SCALE GENOMIC DNA]</scope>
    <source>
        <strain evidence="9 10">SAG 2145</strain>
    </source>
</reference>
<dbReference type="InterPro" id="IPR024964">
    <property type="entry name" value="CTLH/CRA"/>
</dbReference>
<evidence type="ECO:0000256" key="1">
    <source>
        <dbReference type="ARBA" id="ARBA00004496"/>
    </source>
</evidence>
<evidence type="ECO:0008006" key="11">
    <source>
        <dbReference type="Google" id="ProtNLM"/>
    </source>
</evidence>
<dbReference type="Pfam" id="PF10607">
    <property type="entry name" value="CTLH"/>
    <property type="match status" value="1"/>
</dbReference>
<dbReference type="GO" id="GO:0043161">
    <property type="term" value="P:proteasome-mediated ubiquitin-dependent protein catabolic process"/>
    <property type="evidence" value="ECO:0007669"/>
    <property type="project" value="InterPro"/>
</dbReference>
<evidence type="ECO:0000313" key="9">
    <source>
        <dbReference type="EMBL" id="KAK9828193.1"/>
    </source>
</evidence>
<dbReference type="GO" id="GO:0005634">
    <property type="term" value="C:nucleus"/>
    <property type="evidence" value="ECO:0007669"/>
    <property type="project" value="TreeGrafter"/>
</dbReference>
<dbReference type="PROSITE" id="PS51867">
    <property type="entry name" value="ZF_RING_GID"/>
    <property type="match status" value="1"/>
</dbReference>
<evidence type="ECO:0000259" key="8">
    <source>
        <dbReference type="PROSITE" id="PS51867"/>
    </source>
</evidence>
<keyword evidence="4 6" id="KW-0863">Zinc-finger</keyword>
<organism evidence="9 10">
    <name type="scientific">Apatococcus lobatus</name>
    <dbReference type="NCBI Taxonomy" id="904363"/>
    <lineage>
        <taxon>Eukaryota</taxon>
        <taxon>Viridiplantae</taxon>
        <taxon>Chlorophyta</taxon>
        <taxon>core chlorophytes</taxon>
        <taxon>Trebouxiophyceae</taxon>
        <taxon>Chlorellales</taxon>
        <taxon>Chlorellaceae</taxon>
        <taxon>Apatococcus</taxon>
    </lineage>
</organism>
<sequence length="380" mass="42631">MSTSESLDSPLIKVPFEALRRATRERKYVLDDIEQVVQRLKQLQADTGSAAEQASSISNLADELVAYKTKLDVINKQELEDLHRCKARLTHTHTIGLPQRDAALQHCRHRLPVLLVDHLLRSGQYLSAHQLASQTSILQLVDLHLFEGAQAIVQALHQRNCKPALAWCHEHQARLRKLKSKLEFRLCLQEFIELVRCGSLGQAIGYARAHLAPWASSYLPELQHAVCTLAFRADTTCQRYQQLFADAQWLLLKEAFLAELYRLNSLPPESQLNVHMQAGLSALKPAASHPVATSIEDPLHSKVYQQLAEGLASSKQIHSKLVCPVTRKLMNEHNPPVVLPNGSMFSEKAVHDLVNKDGDFTCPSSGYICNVKDVRRAYVS</sequence>
<dbReference type="SUPFAM" id="SSF57850">
    <property type="entry name" value="RING/U-box"/>
    <property type="match status" value="1"/>
</dbReference>
<keyword evidence="10" id="KW-1185">Reference proteome</keyword>
<evidence type="ECO:0000256" key="5">
    <source>
        <dbReference type="ARBA" id="ARBA00022833"/>
    </source>
</evidence>
<keyword evidence="5" id="KW-0862">Zinc</keyword>
<evidence type="ECO:0000259" key="7">
    <source>
        <dbReference type="PROSITE" id="PS50897"/>
    </source>
</evidence>
<dbReference type="GO" id="GO:0005737">
    <property type="term" value="C:cytoplasm"/>
    <property type="evidence" value="ECO:0007669"/>
    <property type="project" value="UniProtKB-SubCell"/>
</dbReference>
<dbReference type="Proteomes" id="UP001438707">
    <property type="component" value="Unassembled WGS sequence"/>
</dbReference>
<evidence type="ECO:0000256" key="4">
    <source>
        <dbReference type="ARBA" id="ARBA00022771"/>
    </source>
</evidence>
<dbReference type="GO" id="GO:0008270">
    <property type="term" value="F:zinc ion binding"/>
    <property type="evidence" value="ECO:0007669"/>
    <property type="project" value="UniProtKB-KW"/>
</dbReference>